<evidence type="ECO:0000313" key="2">
    <source>
        <dbReference type="EMBL" id="KAG2915490.1"/>
    </source>
</evidence>
<dbReference type="Gene3D" id="1.25.40.20">
    <property type="entry name" value="Ankyrin repeat-containing domain"/>
    <property type="match status" value="1"/>
</dbReference>
<dbReference type="EMBL" id="RCMK01000156">
    <property type="protein sequence ID" value="KAG2946520.1"/>
    <property type="molecule type" value="Genomic_DNA"/>
</dbReference>
<dbReference type="SUPFAM" id="SSF48403">
    <property type="entry name" value="Ankyrin repeat"/>
    <property type="match status" value="1"/>
</dbReference>
<dbReference type="Proteomes" id="UP000251314">
    <property type="component" value="Unassembled WGS sequence"/>
</dbReference>
<dbReference type="OrthoDB" id="10319349at2759"/>
<comment type="caution">
    <text evidence="6">The sequence shown here is derived from an EMBL/GenBank/DDBJ whole genome shotgun (WGS) entry which is preliminary data.</text>
</comment>
<dbReference type="EMBL" id="RCMI01000355">
    <property type="protein sequence ID" value="KAG2915490.1"/>
    <property type="molecule type" value="Genomic_DNA"/>
</dbReference>
<evidence type="ECO:0000313" key="1">
    <source>
        <dbReference type="EMBL" id="KAG2860890.1"/>
    </source>
</evidence>
<evidence type="ECO:0000313" key="3">
    <source>
        <dbReference type="EMBL" id="KAG2946520.1"/>
    </source>
</evidence>
<dbReference type="EMBL" id="RCMV01000129">
    <property type="protein sequence ID" value="KAG3223920.1"/>
    <property type="molecule type" value="Genomic_DNA"/>
</dbReference>
<dbReference type="Proteomes" id="UP000735874">
    <property type="component" value="Unassembled WGS sequence"/>
</dbReference>
<keyword evidence="7" id="KW-1185">Reference proteome</keyword>
<dbReference type="EMBL" id="RCMG01000171">
    <property type="protein sequence ID" value="KAG2860890.1"/>
    <property type="molecule type" value="Genomic_DNA"/>
</dbReference>
<dbReference type="InterPro" id="IPR002110">
    <property type="entry name" value="Ankyrin_rpt"/>
</dbReference>
<name>A0A329SQU7_9STRA</name>
<protein>
    <recommendedName>
        <fullName evidence="8">Ankyrin repeat-containing domain</fullName>
    </recommendedName>
</protein>
<dbReference type="Proteomes" id="UP000760860">
    <property type="component" value="Unassembled WGS sequence"/>
</dbReference>
<sequence length="189" mass="20439">MKVITSDGYVQSEVVADDSLQCSSGANVIQCEDYVVINFSLQHGYLDLAELFVPEGRSALNYATANSVPEVIEKVLDSGISGQDAQFTACAVGNSAQDGSSTLMQRAARLWTPSTGYQNYWLNSWCDAIQEACERGNLLVLQWLIQHPLGREAGGNDCDPFHLAAGAGQVELLEYLCTARVSVMEKVAP</sequence>
<evidence type="ECO:0000313" key="4">
    <source>
        <dbReference type="EMBL" id="KAG2988656.1"/>
    </source>
</evidence>
<organism evidence="6 7">
    <name type="scientific">Phytophthora cactorum</name>
    <dbReference type="NCBI Taxonomy" id="29920"/>
    <lineage>
        <taxon>Eukaryota</taxon>
        <taxon>Sar</taxon>
        <taxon>Stramenopiles</taxon>
        <taxon>Oomycota</taxon>
        <taxon>Peronosporomycetes</taxon>
        <taxon>Peronosporales</taxon>
        <taxon>Peronosporaceae</taxon>
        <taxon>Phytophthora</taxon>
    </lineage>
</organism>
<evidence type="ECO:0000313" key="7">
    <source>
        <dbReference type="Proteomes" id="UP000251314"/>
    </source>
</evidence>
<dbReference type="EMBL" id="RCML01000148">
    <property type="protein sequence ID" value="KAG2988656.1"/>
    <property type="molecule type" value="Genomic_DNA"/>
</dbReference>
<dbReference type="SMART" id="SM00248">
    <property type="entry name" value="ANK"/>
    <property type="match status" value="3"/>
</dbReference>
<accession>A0A329SQU7</accession>
<evidence type="ECO:0000313" key="6">
    <source>
        <dbReference type="EMBL" id="RAW39333.1"/>
    </source>
</evidence>
<dbReference type="AlphaFoldDB" id="A0A329SQU7"/>
<gene>
    <name evidence="6" type="ORF">PC110_g4458</name>
    <name evidence="1" type="ORF">PC113_g7666</name>
    <name evidence="2" type="ORF">PC115_g11370</name>
    <name evidence="3" type="ORF">PC117_g7572</name>
    <name evidence="4" type="ORF">PC118_g6579</name>
    <name evidence="5" type="ORF">PC129_g5423</name>
</gene>
<evidence type="ECO:0008006" key="8">
    <source>
        <dbReference type="Google" id="ProtNLM"/>
    </source>
</evidence>
<reference evidence="5" key="2">
    <citation type="submission" date="2018-05" db="EMBL/GenBank/DDBJ databases">
        <title>Effector identification in a new, highly contiguous assembly of the strawberry crown rot pathogen Phytophthora cactorum.</title>
        <authorList>
            <person name="Armitage A.D."/>
            <person name="Nellist C.F."/>
            <person name="Bates H."/>
            <person name="Vickerstaff R.J."/>
            <person name="Harrison R.J."/>
        </authorList>
    </citation>
    <scope>NUCLEOTIDE SEQUENCE</scope>
    <source>
        <strain evidence="1">15-7</strain>
        <strain evidence="2">4032</strain>
        <strain evidence="3">4040</strain>
        <strain evidence="4">P415</strain>
        <strain evidence="5">P421</strain>
    </source>
</reference>
<dbReference type="Proteomes" id="UP000697107">
    <property type="component" value="Unassembled WGS sequence"/>
</dbReference>
<evidence type="ECO:0000313" key="5">
    <source>
        <dbReference type="EMBL" id="KAG3223920.1"/>
    </source>
</evidence>
<dbReference type="Pfam" id="PF13637">
    <property type="entry name" value="Ank_4"/>
    <property type="match status" value="1"/>
</dbReference>
<dbReference type="InterPro" id="IPR036770">
    <property type="entry name" value="Ankyrin_rpt-contain_sf"/>
</dbReference>
<dbReference type="EMBL" id="MJFZ01000069">
    <property type="protein sequence ID" value="RAW39333.1"/>
    <property type="molecule type" value="Genomic_DNA"/>
</dbReference>
<dbReference type="Proteomes" id="UP000774804">
    <property type="component" value="Unassembled WGS sequence"/>
</dbReference>
<proteinExistence type="predicted"/>
<dbReference type="VEuPathDB" id="FungiDB:PC110_g4458"/>
<reference evidence="6 7" key="1">
    <citation type="submission" date="2018-01" db="EMBL/GenBank/DDBJ databases">
        <title>Draft genome of the strawberry crown rot pathogen Phytophthora cactorum.</title>
        <authorList>
            <person name="Armitage A.D."/>
            <person name="Lysoe E."/>
            <person name="Nellist C.F."/>
            <person name="Harrison R.J."/>
            <person name="Brurberg M.B."/>
        </authorList>
    </citation>
    <scope>NUCLEOTIDE SEQUENCE [LARGE SCALE GENOMIC DNA]</scope>
    <source>
        <strain evidence="6 7">10300</strain>
    </source>
</reference>
<dbReference type="Proteomes" id="UP000736787">
    <property type="component" value="Unassembled WGS sequence"/>
</dbReference>